<evidence type="ECO:0000313" key="12">
    <source>
        <dbReference type="Proteomes" id="UP001056035"/>
    </source>
</evidence>
<dbReference type="Pfam" id="PF00082">
    <property type="entry name" value="Peptidase_S8"/>
    <property type="match status" value="1"/>
</dbReference>
<keyword evidence="9" id="KW-0732">Signal</keyword>
<evidence type="ECO:0000313" key="11">
    <source>
        <dbReference type="EMBL" id="UTI66129.1"/>
    </source>
</evidence>
<dbReference type="InterPro" id="IPR023828">
    <property type="entry name" value="Peptidase_S8_Ser-AS"/>
</dbReference>
<dbReference type="Gene3D" id="3.40.50.200">
    <property type="entry name" value="Peptidase S8/S53 domain"/>
    <property type="match status" value="1"/>
</dbReference>
<keyword evidence="3" id="KW-0479">Metal-binding</keyword>
<feature type="domain" description="Peptidase S8/S53" evidence="10">
    <location>
        <begin position="161"/>
        <end position="409"/>
    </location>
</feature>
<dbReference type="InterPro" id="IPR023827">
    <property type="entry name" value="Peptidase_S8_Asp-AS"/>
</dbReference>
<feature type="active site" description="Charge relay system" evidence="6">
    <location>
        <position position="168"/>
    </location>
</feature>
<dbReference type="InterPro" id="IPR036852">
    <property type="entry name" value="Peptidase_S8/S53_dom_sf"/>
</dbReference>
<dbReference type="SUPFAM" id="SSF52743">
    <property type="entry name" value="Subtilisin-like"/>
    <property type="match status" value="1"/>
</dbReference>
<protein>
    <submittedName>
        <fullName evidence="11">S8 family peptidase</fullName>
    </submittedName>
</protein>
<feature type="active site" description="Charge relay system" evidence="6">
    <location>
        <position position="204"/>
    </location>
</feature>
<dbReference type="PROSITE" id="PS00138">
    <property type="entry name" value="SUBTILASE_SER"/>
    <property type="match status" value="1"/>
</dbReference>
<evidence type="ECO:0000256" key="6">
    <source>
        <dbReference type="PROSITE-ProRule" id="PRU01240"/>
    </source>
</evidence>
<keyword evidence="5 6" id="KW-0720">Serine protease</keyword>
<feature type="region of interest" description="Disordered" evidence="8">
    <location>
        <begin position="113"/>
        <end position="132"/>
    </location>
</feature>
<sequence length="420" mass="41149">MPVVSARIAVRAAVLSTLGLGFALAAPPTTPAAAAGAIAPDTVLVHPSGARGAHALATSPDVAGTVAQLPGGARLVRVDGDPRVVAARLKRRRGISWAEPNVLLRASAAAGPRAAAAPAPAPEPEVTPNDPLLRQQPDLAAIHAPYAWTALNLGGFPDRGGVPVGIVDTGIDAGHEDLAGRIAACGTAQDGKVAAGSCADDEGHGTHVAGTIGARTGNGAGIAGVASDSPLMVCRALTADGGGTTADVAACVAWLHDQGAKVISMSLGGPASKTLAAAVTQAYARGGRGGSLIVAAAGNDGNTSVEYPAGLPQVVSVAAVDDAGAHAPFSNSNADVELAAPGVDVLSARIGGGYVRESGTSMATPHVAGAAALIWSADPSASASTIRTRLDHATADAGAPGRDPDYGFGRLDLSHQTPGT</sequence>
<organism evidence="11 12">
    <name type="scientific">Paraconexibacter antarcticus</name>
    <dbReference type="NCBI Taxonomy" id="2949664"/>
    <lineage>
        <taxon>Bacteria</taxon>
        <taxon>Bacillati</taxon>
        <taxon>Actinomycetota</taxon>
        <taxon>Thermoleophilia</taxon>
        <taxon>Solirubrobacterales</taxon>
        <taxon>Paraconexibacteraceae</taxon>
        <taxon>Paraconexibacter</taxon>
    </lineage>
</organism>
<dbReference type="InterPro" id="IPR050131">
    <property type="entry name" value="Peptidase_S8_subtilisin-like"/>
</dbReference>
<name>A0ABY5DZY6_9ACTN</name>
<reference evidence="11 12" key="1">
    <citation type="submission" date="2022-06" db="EMBL/GenBank/DDBJ databases">
        <title>Paraconexibacter antarcticus.</title>
        <authorList>
            <person name="Kim C.S."/>
        </authorList>
    </citation>
    <scope>NUCLEOTIDE SEQUENCE [LARGE SCALE GENOMIC DNA]</scope>
    <source>
        <strain evidence="11 12">02-257</strain>
    </source>
</reference>
<evidence type="ECO:0000256" key="7">
    <source>
        <dbReference type="RuleBase" id="RU003355"/>
    </source>
</evidence>
<proteinExistence type="inferred from homology"/>
<evidence type="ECO:0000256" key="5">
    <source>
        <dbReference type="ARBA" id="ARBA00022825"/>
    </source>
</evidence>
<evidence type="ECO:0000256" key="4">
    <source>
        <dbReference type="ARBA" id="ARBA00022801"/>
    </source>
</evidence>
<feature type="signal peptide" evidence="9">
    <location>
        <begin position="1"/>
        <end position="25"/>
    </location>
</feature>
<dbReference type="Proteomes" id="UP001056035">
    <property type="component" value="Chromosome"/>
</dbReference>
<dbReference type="EMBL" id="CP098502">
    <property type="protein sequence ID" value="UTI66129.1"/>
    <property type="molecule type" value="Genomic_DNA"/>
</dbReference>
<gene>
    <name evidence="11" type="ORF">NBH00_07970</name>
</gene>
<evidence type="ECO:0000259" key="10">
    <source>
        <dbReference type="Pfam" id="PF00082"/>
    </source>
</evidence>
<accession>A0ABY5DZY6</accession>
<evidence type="ECO:0000256" key="3">
    <source>
        <dbReference type="ARBA" id="ARBA00022723"/>
    </source>
</evidence>
<dbReference type="InterPro" id="IPR000209">
    <property type="entry name" value="Peptidase_S8/S53_dom"/>
</dbReference>
<feature type="chain" id="PRO_5046289061" evidence="9">
    <location>
        <begin position="26"/>
        <end position="420"/>
    </location>
</feature>
<dbReference type="PRINTS" id="PR00723">
    <property type="entry name" value="SUBTILISIN"/>
</dbReference>
<dbReference type="PROSITE" id="PS00136">
    <property type="entry name" value="SUBTILASE_ASP"/>
    <property type="match status" value="1"/>
</dbReference>
<dbReference type="CDD" id="cd07477">
    <property type="entry name" value="Peptidases_S8_Subtilisin_subset"/>
    <property type="match status" value="1"/>
</dbReference>
<dbReference type="PANTHER" id="PTHR43806:SF11">
    <property type="entry name" value="CEREVISIN-RELATED"/>
    <property type="match status" value="1"/>
</dbReference>
<dbReference type="PANTHER" id="PTHR43806">
    <property type="entry name" value="PEPTIDASE S8"/>
    <property type="match status" value="1"/>
</dbReference>
<comment type="similarity">
    <text evidence="1 6 7">Belongs to the peptidase S8 family.</text>
</comment>
<dbReference type="PROSITE" id="PS51892">
    <property type="entry name" value="SUBTILASE"/>
    <property type="match status" value="1"/>
</dbReference>
<evidence type="ECO:0000256" key="9">
    <source>
        <dbReference type="SAM" id="SignalP"/>
    </source>
</evidence>
<keyword evidence="12" id="KW-1185">Reference proteome</keyword>
<dbReference type="InterPro" id="IPR034202">
    <property type="entry name" value="Subtilisin_Carlsberg-like"/>
</dbReference>
<feature type="region of interest" description="Disordered" evidence="8">
    <location>
        <begin position="392"/>
        <end position="420"/>
    </location>
</feature>
<dbReference type="InterPro" id="IPR015500">
    <property type="entry name" value="Peptidase_S8_subtilisin-rel"/>
</dbReference>
<feature type="active site" description="Charge relay system" evidence="6">
    <location>
        <position position="361"/>
    </location>
</feature>
<dbReference type="InterPro" id="IPR022398">
    <property type="entry name" value="Peptidase_S8_His-AS"/>
</dbReference>
<keyword evidence="4 6" id="KW-0378">Hydrolase</keyword>
<evidence type="ECO:0000256" key="2">
    <source>
        <dbReference type="ARBA" id="ARBA00022670"/>
    </source>
</evidence>
<keyword evidence="2 6" id="KW-0645">Protease</keyword>
<dbReference type="PROSITE" id="PS00137">
    <property type="entry name" value="SUBTILASE_HIS"/>
    <property type="match status" value="1"/>
</dbReference>
<evidence type="ECO:0000256" key="1">
    <source>
        <dbReference type="ARBA" id="ARBA00011073"/>
    </source>
</evidence>
<dbReference type="RefSeq" id="WP_254572807.1">
    <property type="nucleotide sequence ID" value="NZ_CP098502.1"/>
</dbReference>
<evidence type="ECO:0000256" key="8">
    <source>
        <dbReference type="SAM" id="MobiDB-lite"/>
    </source>
</evidence>